<gene>
    <name evidence="6" type="ORF">GSPATT00010079001</name>
</gene>
<reference evidence="6 7" key="1">
    <citation type="journal article" date="2006" name="Nature">
        <title>Global trends of whole-genome duplications revealed by the ciliate Paramecium tetraurelia.</title>
        <authorList>
            <consortium name="Genoscope"/>
            <person name="Aury J.-M."/>
            <person name="Jaillon O."/>
            <person name="Duret L."/>
            <person name="Noel B."/>
            <person name="Jubin C."/>
            <person name="Porcel B.M."/>
            <person name="Segurens B."/>
            <person name="Daubin V."/>
            <person name="Anthouard V."/>
            <person name="Aiach N."/>
            <person name="Arnaiz O."/>
            <person name="Billaut A."/>
            <person name="Beisson J."/>
            <person name="Blanc I."/>
            <person name="Bouhouche K."/>
            <person name="Camara F."/>
            <person name="Duharcourt S."/>
            <person name="Guigo R."/>
            <person name="Gogendeau D."/>
            <person name="Katinka M."/>
            <person name="Keller A.-M."/>
            <person name="Kissmehl R."/>
            <person name="Klotz C."/>
            <person name="Koll F."/>
            <person name="Le Moue A."/>
            <person name="Lepere C."/>
            <person name="Malinsky S."/>
            <person name="Nowacki M."/>
            <person name="Nowak J.K."/>
            <person name="Plattner H."/>
            <person name="Poulain J."/>
            <person name="Ruiz F."/>
            <person name="Serrano V."/>
            <person name="Zagulski M."/>
            <person name="Dessen P."/>
            <person name="Betermier M."/>
            <person name="Weissenbach J."/>
            <person name="Scarpelli C."/>
            <person name="Schachter V."/>
            <person name="Sperling L."/>
            <person name="Meyer E."/>
            <person name="Cohen J."/>
            <person name="Wincker P."/>
        </authorList>
    </citation>
    <scope>NUCLEOTIDE SEQUENCE [LARGE SCALE GENOMIC DNA]</scope>
    <source>
        <strain evidence="6 7">Stock d4-2</strain>
    </source>
</reference>
<evidence type="ECO:0000256" key="4">
    <source>
        <dbReference type="RuleBase" id="RU367042"/>
    </source>
</evidence>
<dbReference type="FunFam" id="3.30.1330.30:FF:000003">
    <property type="entry name" value="60S ribosomal protein L7a"/>
    <property type="match status" value="1"/>
</dbReference>
<comment type="function">
    <text evidence="4">Component of the ribosome.</text>
</comment>
<evidence type="ECO:0000256" key="3">
    <source>
        <dbReference type="ARBA" id="ARBA00023274"/>
    </source>
</evidence>
<sequence>MTNQRTIIKMKYKNSTVLSNNYKKESKVSNPNFRRKLTTSNQCTVKNSTYSRKENDKYVIILYKYYLIQKDIQWQLICSNLQPKAPKTSKAKKIQKKVADRKKNPLFVKDAKNFRIGNDVQPKRDLSRYVRWPRYILLHRQKKILLQRIKVPAAIHQFSRTLDKNQSSKVLGLLKKYSPETKTEKKQRLTKLAEQKAQAQKTDSKKVQVLKFGLNHVTTLVETKKAKLVVIAYDVDPIELVVWLPQLCRRQEVPFCFIKNKARLGTLVHQKTATCVALTEVRKEDQAEFDNLARDLRQHYNENHELLRTIGGGQVGIKSRHQQEAIKKAFELEELKKTSQ</sequence>
<dbReference type="GO" id="GO:0022625">
    <property type="term" value="C:cytosolic large ribosomal subunit"/>
    <property type="evidence" value="ECO:0000318"/>
    <property type="project" value="GO_Central"/>
</dbReference>
<dbReference type="PRINTS" id="PR00881">
    <property type="entry name" value="L7ARS6FAMILY"/>
</dbReference>
<dbReference type="SUPFAM" id="SSF55315">
    <property type="entry name" value="L30e-like"/>
    <property type="match status" value="1"/>
</dbReference>
<evidence type="ECO:0000259" key="5">
    <source>
        <dbReference type="Pfam" id="PF01248"/>
    </source>
</evidence>
<dbReference type="InterPro" id="IPR004038">
    <property type="entry name" value="Ribosomal_eL8/eL30/eS12/Gad45"/>
</dbReference>
<dbReference type="HOGENOM" id="CLU_055193_0_0_1"/>
<dbReference type="OrthoDB" id="308597at2759"/>
<keyword evidence="2 4" id="KW-0689">Ribosomal protein</keyword>
<proteinExistence type="inferred from homology"/>
<dbReference type="FunCoup" id="A0CSP0">
    <property type="interactions" value="1151"/>
</dbReference>
<dbReference type="AlphaFoldDB" id="A0CSP0"/>
<dbReference type="GO" id="GO:0000470">
    <property type="term" value="P:maturation of LSU-rRNA"/>
    <property type="evidence" value="ECO:0000318"/>
    <property type="project" value="GO_Central"/>
</dbReference>
<dbReference type="STRING" id="5888.A0CSP0"/>
<dbReference type="Proteomes" id="UP000000600">
    <property type="component" value="Unassembled WGS sequence"/>
</dbReference>
<comment type="similarity">
    <text evidence="1 4">Belongs to the eukaryotic ribosomal protein eL8 family.</text>
</comment>
<dbReference type="InterPro" id="IPR018492">
    <property type="entry name" value="Ribosomal_eL8/Nhp2"/>
</dbReference>
<evidence type="ECO:0000313" key="7">
    <source>
        <dbReference type="Proteomes" id="UP000000600"/>
    </source>
</evidence>
<dbReference type="PRINTS" id="PR00882">
    <property type="entry name" value="RIBOSOMALL7A"/>
</dbReference>
<dbReference type="EMBL" id="CT868163">
    <property type="protein sequence ID" value="CAK73807.1"/>
    <property type="molecule type" value="Genomic_DNA"/>
</dbReference>
<name>A0CSP0_PARTE</name>
<evidence type="ECO:0000313" key="6">
    <source>
        <dbReference type="EMBL" id="CAK73807.1"/>
    </source>
</evidence>
<keyword evidence="3 4" id="KW-0687">Ribonucleoprotein</keyword>
<organism evidence="6 7">
    <name type="scientific">Paramecium tetraurelia</name>
    <dbReference type="NCBI Taxonomy" id="5888"/>
    <lineage>
        <taxon>Eukaryota</taxon>
        <taxon>Sar</taxon>
        <taxon>Alveolata</taxon>
        <taxon>Ciliophora</taxon>
        <taxon>Intramacronucleata</taxon>
        <taxon>Oligohymenophorea</taxon>
        <taxon>Peniculida</taxon>
        <taxon>Parameciidae</taxon>
        <taxon>Paramecium</taxon>
    </lineage>
</organism>
<keyword evidence="7" id="KW-1185">Reference proteome</keyword>
<dbReference type="GeneID" id="5026989"/>
<dbReference type="Gene3D" id="3.30.1330.30">
    <property type="match status" value="1"/>
</dbReference>
<evidence type="ECO:0000256" key="2">
    <source>
        <dbReference type="ARBA" id="ARBA00022980"/>
    </source>
</evidence>
<dbReference type="OMA" id="SKSWKHI"/>
<dbReference type="GO" id="GO:0003723">
    <property type="term" value="F:RNA binding"/>
    <property type="evidence" value="ECO:0000318"/>
    <property type="project" value="GO_Central"/>
</dbReference>
<dbReference type="InParanoid" id="A0CSP0"/>
<dbReference type="RefSeq" id="XP_001441204.1">
    <property type="nucleotide sequence ID" value="XM_001441167.2"/>
</dbReference>
<dbReference type="InterPro" id="IPR029064">
    <property type="entry name" value="Ribosomal_eL30-like_sf"/>
</dbReference>
<dbReference type="KEGG" id="ptm:GSPATT00010079001"/>
<evidence type="ECO:0000256" key="1">
    <source>
        <dbReference type="ARBA" id="ARBA00007337"/>
    </source>
</evidence>
<accession>A0CSP0</accession>
<dbReference type="Pfam" id="PF01248">
    <property type="entry name" value="Ribosomal_L7Ae"/>
    <property type="match status" value="1"/>
</dbReference>
<dbReference type="PANTHER" id="PTHR23105">
    <property type="entry name" value="RIBOSOMAL PROTEIN L7AE FAMILY MEMBER"/>
    <property type="match status" value="1"/>
</dbReference>
<feature type="domain" description="Ribosomal protein eL8/eL30/eS12/Gadd45" evidence="5">
    <location>
        <begin position="203"/>
        <end position="285"/>
    </location>
</feature>
<dbReference type="InterPro" id="IPR004037">
    <property type="entry name" value="Ribosomal_eL8-like_CS"/>
</dbReference>
<dbReference type="PROSITE" id="PS01082">
    <property type="entry name" value="RIBOSOMAL_L7AE"/>
    <property type="match status" value="1"/>
</dbReference>
<dbReference type="eggNOG" id="KOG3166">
    <property type="taxonomic scope" value="Eukaryota"/>
</dbReference>
<dbReference type="InterPro" id="IPR050257">
    <property type="entry name" value="eL8/uL1-like"/>
</dbReference>
<dbReference type="InterPro" id="IPR001921">
    <property type="entry name" value="Ribosomal_eL8_euk"/>
</dbReference>
<protein>
    <recommendedName>
        <fullName evidence="4">60S ribosomal protein L7a</fullName>
    </recommendedName>
</protein>